<evidence type="ECO:0000259" key="3">
    <source>
        <dbReference type="Pfam" id="PF13505"/>
    </source>
</evidence>
<evidence type="ECO:0000256" key="2">
    <source>
        <dbReference type="SAM" id="SignalP"/>
    </source>
</evidence>
<name>A0A1M6REM6_XYLRU</name>
<organism evidence="4 5">
    <name type="scientific">Xylanibacter ruminicola</name>
    <name type="common">Prevotella ruminicola</name>
    <dbReference type="NCBI Taxonomy" id="839"/>
    <lineage>
        <taxon>Bacteria</taxon>
        <taxon>Pseudomonadati</taxon>
        <taxon>Bacteroidota</taxon>
        <taxon>Bacteroidia</taxon>
        <taxon>Bacteroidales</taxon>
        <taxon>Prevotellaceae</taxon>
        <taxon>Xylanibacter</taxon>
    </lineage>
</organism>
<dbReference type="EMBL" id="FRBD01000001">
    <property type="protein sequence ID" value="SHK30935.1"/>
    <property type="molecule type" value="Genomic_DNA"/>
</dbReference>
<reference evidence="4 5" key="1">
    <citation type="submission" date="2016-11" db="EMBL/GenBank/DDBJ databases">
        <authorList>
            <person name="Jaros S."/>
            <person name="Januszkiewicz K."/>
            <person name="Wedrychowicz H."/>
        </authorList>
    </citation>
    <scope>NUCLEOTIDE SEQUENCE [LARGE SCALE GENOMIC DNA]</scope>
    <source>
        <strain evidence="4 5">KHT3</strain>
    </source>
</reference>
<gene>
    <name evidence="4" type="ORF">SAMN05216463_101237</name>
</gene>
<dbReference type="SUPFAM" id="SSF56925">
    <property type="entry name" value="OMPA-like"/>
    <property type="match status" value="1"/>
</dbReference>
<dbReference type="Pfam" id="PF13505">
    <property type="entry name" value="OMP_b-brl"/>
    <property type="match status" value="1"/>
</dbReference>
<feature type="signal peptide" evidence="2">
    <location>
        <begin position="1"/>
        <end position="19"/>
    </location>
</feature>
<keyword evidence="1 2" id="KW-0732">Signal</keyword>
<feature type="domain" description="Outer membrane protein beta-barrel" evidence="3">
    <location>
        <begin position="24"/>
        <end position="149"/>
    </location>
</feature>
<proteinExistence type="predicted"/>
<evidence type="ECO:0000256" key="1">
    <source>
        <dbReference type="ARBA" id="ARBA00022729"/>
    </source>
</evidence>
<protein>
    <submittedName>
        <fullName evidence="4">Outer membrane protein beta-barrel domain-containing protein</fullName>
    </submittedName>
</protein>
<feature type="chain" id="PRO_5013042427" evidence="2">
    <location>
        <begin position="20"/>
        <end position="153"/>
    </location>
</feature>
<dbReference type="Proteomes" id="UP000184130">
    <property type="component" value="Unassembled WGS sequence"/>
</dbReference>
<sequence length="153" mass="16674">MKKILMVISVLMFSITSFAQVGKTTWSGHFNYMIDSPNNAGIGANVGYEFMNNVRGVAQFDYFFKKSGVSAWNVGVNAEYLFRIPSSPVIIYPLAGLNVLGWSGESSDSKLGLNIGAGIEVPLNSSLGFKAEYNYKTQYDGLSTLSLGLVFPF</sequence>
<evidence type="ECO:0000313" key="5">
    <source>
        <dbReference type="Proteomes" id="UP000184130"/>
    </source>
</evidence>
<dbReference type="Gene3D" id="2.40.160.20">
    <property type="match status" value="1"/>
</dbReference>
<evidence type="ECO:0000313" key="4">
    <source>
        <dbReference type="EMBL" id="SHK30935.1"/>
    </source>
</evidence>
<dbReference type="RefSeq" id="WP_081373018.1">
    <property type="nucleotide sequence ID" value="NZ_FRBD01000001.1"/>
</dbReference>
<dbReference type="InterPro" id="IPR011250">
    <property type="entry name" value="OMP/PagP_B-barrel"/>
</dbReference>
<dbReference type="OrthoDB" id="1163183at2"/>
<accession>A0A1M6REM6</accession>
<dbReference type="AlphaFoldDB" id="A0A1M6REM6"/>
<dbReference type="InterPro" id="IPR027385">
    <property type="entry name" value="Beta-barrel_OMP"/>
</dbReference>